<feature type="compositionally biased region" description="Gly residues" evidence="7">
    <location>
        <begin position="522"/>
        <end position="535"/>
    </location>
</feature>
<evidence type="ECO:0000256" key="7">
    <source>
        <dbReference type="SAM" id="MobiDB-lite"/>
    </source>
</evidence>
<keyword evidence="5 6" id="KW-0862">Zinc</keyword>
<reference evidence="9 10" key="1">
    <citation type="submission" date="2021-05" db="EMBL/GenBank/DDBJ databases">
        <authorList>
            <person name="Zahm M."/>
            <person name="Klopp C."/>
            <person name="Cabau C."/>
            <person name="Kuhl H."/>
            <person name="Suciu R."/>
            <person name="Ciorpac M."/>
            <person name="Holostenco D."/>
            <person name="Gessner J."/>
            <person name="Wuertz S."/>
            <person name="Hohne C."/>
            <person name="Stock M."/>
            <person name="Gislard M."/>
            <person name="Lluch J."/>
            <person name="Milhes M."/>
            <person name="Lampietro C."/>
            <person name="Lopez Roques C."/>
            <person name="Donnadieu C."/>
            <person name="Du K."/>
            <person name="Schartl M."/>
            <person name="Guiguen Y."/>
        </authorList>
    </citation>
    <scope>NUCLEOTIDE SEQUENCE [LARGE SCALE GENOMIC DNA]</scope>
    <source>
        <strain evidence="9">Hh-F2</strain>
        <tissue evidence="9">Blood</tissue>
    </source>
</reference>
<feature type="compositionally biased region" description="Polar residues" evidence="7">
    <location>
        <begin position="822"/>
        <end position="835"/>
    </location>
</feature>
<feature type="compositionally biased region" description="Pro residues" evidence="7">
    <location>
        <begin position="498"/>
        <end position="519"/>
    </location>
</feature>
<evidence type="ECO:0000256" key="4">
    <source>
        <dbReference type="ARBA" id="ARBA00022771"/>
    </source>
</evidence>
<dbReference type="Gene3D" id="4.10.1000.10">
    <property type="entry name" value="Zinc finger, CCCH-type"/>
    <property type="match status" value="1"/>
</dbReference>
<dbReference type="PANTHER" id="PTHR13119">
    <property type="entry name" value="ZINC FINGER CCCH DOMAIN-CONTAINING PROTEI"/>
    <property type="match status" value="1"/>
</dbReference>
<feature type="region of interest" description="Disordered" evidence="7">
    <location>
        <begin position="1"/>
        <end position="201"/>
    </location>
</feature>
<feature type="compositionally biased region" description="Polar residues" evidence="7">
    <location>
        <begin position="1210"/>
        <end position="1228"/>
    </location>
</feature>
<feature type="compositionally biased region" description="Acidic residues" evidence="7">
    <location>
        <begin position="719"/>
        <end position="733"/>
    </location>
</feature>
<feature type="compositionally biased region" description="Polar residues" evidence="7">
    <location>
        <begin position="7"/>
        <end position="16"/>
    </location>
</feature>
<feature type="compositionally biased region" description="Basic and acidic residues" evidence="7">
    <location>
        <begin position="786"/>
        <end position="804"/>
    </location>
</feature>
<evidence type="ECO:0000256" key="5">
    <source>
        <dbReference type="ARBA" id="ARBA00022833"/>
    </source>
</evidence>
<evidence type="ECO:0000313" key="10">
    <source>
        <dbReference type="Proteomes" id="UP001369086"/>
    </source>
</evidence>
<feature type="domain" description="C3H1-type" evidence="8">
    <location>
        <begin position="438"/>
        <end position="461"/>
    </location>
</feature>
<organism evidence="9 10">
    <name type="scientific">Huso huso</name>
    <name type="common">Beluga</name>
    <name type="synonym">Acipenser huso</name>
    <dbReference type="NCBI Taxonomy" id="61971"/>
    <lineage>
        <taxon>Eukaryota</taxon>
        <taxon>Metazoa</taxon>
        <taxon>Chordata</taxon>
        <taxon>Craniata</taxon>
        <taxon>Vertebrata</taxon>
        <taxon>Euteleostomi</taxon>
        <taxon>Actinopterygii</taxon>
        <taxon>Chondrostei</taxon>
        <taxon>Acipenseriformes</taxon>
        <taxon>Acipenseridae</taxon>
        <taxon>Huso</taxon>
    </lineage>
</organism>
<feature type="compositionally biased region" description="Low complexity" evidence="7">
    <location>
        <begin position="856"/>
        <end position="877"/>
    </location>
</feature>
<keyword evidence="1" id="KW-0597">Phosphoprotein</keyword>
<feature type="zinc finger region" description="C3H1-type" evidence="6">
    <location>
        <begin position="381"/>
        <end position="408"/>
    </location>
</feature>
<dbReference type="SUPFAM" id="SSF90229">
    <property type="entry name" value="CCCH zinc finger"/>
    <property type="match status" value="3"/>
</dbReference>
<dbReference type="Proteomes" id="UP001369086">
    <property type="component" value="Unassembled WGS sequence"/>
</dbReference>
<feature type="domain" description="C3H1-type" evidence="8">
    <location>
        <begin position="381"/>
        <end position="408"/>
    </location>
</feature>
<feature type="compositionally biased region" description="Basic residues" evidence="7">
    <location>
        <begin position="79"/>
        <end position="88"/>
    </location>
</feature>
<feature type="compositionally biased region" description="Basic residues" evidence="7">
    <location>
        <begin position="225"/>
        <end position="238"/>
    </location>
</feature>
<feature type="compositionally biased region" description="Polar residues" evidence="7">
    <location>
        <begin position="1261"/>
        <end position="1273"/>
    </location>
</feature>
<feature type="compositionally biased region" description="Polar residues" evidence="7">
    <location>
        <begin position="1176"/>
        <end position="1193"/>
    </location>
</feature>
<dbReference type="InterPro" id="IPR036855">
    <property type="entry name" value="Znf_CCCH_sf"/>
</dbReference>
<keyword evidence="10" id="KW-1185">Reference proteome</keyword>
<feature type="compositionally biased region" description="Basic residues" evidence="7">
    <location>
        <begin position="313"/>
        <end position="343"/>
    </location>
</feature>
<accession>A0ABR0ZS70</accession>
<evidence type="ECO:0000256" key="3">
    <source>
        <dbReference type="ARBA" id="ARBA00022737"/>
    </source>
</evidence>
<dbReference type="Pfam" id="PF22623">
    <property type="entry name" value="zf-CCCH_9"/>
    <property type="match status" value="1"/>
</dbReference>
<keyword evidence="3" id="KW-0677">Repeat</keyword>
<keyword evidence="4 6" id="KW-0863">Zinc-finger</keyword>
<proteinExistence type="predicted"/>
<dbReference type="PANTHER" id="PTHR13119:SF23">
    <property type="entry name" value="ZINC FINGER CCCH DOMAIN-CONTAINING PROTEIN 4"/>
    <property type="match status" value="1"/>
</dbReference>
<feature type="compositionally biased region" description="Basic and acidic residues" evidence="7">
    <location>
        <begin position="48"/>
        <end position="78"/>
    </location>
</feature>
<feature type="compositionally biased region" description="Gly residues" evidence="7">
    <location>
        <begin position="239"/>
        <end position="255"/>
    </location>
</feature>
<feature type="compositionally biased region" description="Acidic residues" evidence="7">
    <location>
        <begin position="477"/>
        <end position="487"/>
    </location>
</feature>
<feature type="region of interest" description="Disordered" evidence="7">
    <location>
        <begin position="995"/>
        <end position="1132"/>
    </location>
</feature>
<evidence type="ECO:0000256" key="1">
    <source>
        <dbReference type="ARBA" id="ARBA00022553"/>
    </source>
</evidence>
<dbReference type="InterPro" id="IPR041367">
    <property type="entry name" value="Znf-CCCH_4"/>
</dbReference>
<evidence type="ECO:0000256" key="6">
    <source>
        <dbReference type="PROSITE-ProRule" id="PRU00723"/>
    </source>
</evidence>
<dbReference type="EMBL" id="JAHFZB010000007">
    <property type="protein sequence ID" value="KAK6487672.1"/>
    <property type="molecule type" value="Genomic_DNA"/>
</dbReference>
<feature type="compositionally biased region" description="Pro residues" evidence="7">
    <location>
        <begin position="636"/>
        <end position="651"/>
    </location>
</feature>
<feature type="compositionally biased region" description="Basic and acidic residues" evidence="7">
    <location>
        <begin position="17"/>
        <end position="35"/>
    </location>
</feature>
<feature type="compositionally biased region" description="Basic and acidic residues" evidence="7">
    <location>
        <begin position="1087"/>
        <end position="1100"/>
    </location>
</feature>
<protein>
    <submittedName>
        <fullName evidence="9">Zinc finger CCCH domain-containing protein 4-like</fullName>
    </submittedName>
</protein>
<evidence type="ECO:0000256" key="2">
    <source>
        <dbReference type="ARBA" id="ARBA00022723"/>
    </source>
</evidence>
<feature type="region of interest" description="Disordered" evidence="7">
    <location>
        <begin position="213"/>
        <end position="272"/>
    </location>
</feature>
<dbReference type="InterPro" id="IPR045124">
    <property type="entry name" value="Su(sable)-like"/>
</dbReference>
<feature type="compositionally biased region" description="Basic and acidic residues" evidence="7">
    <location>
        <begin position="878"/>
        <end position="890"/>
    </location>
</feature>
<feature type="compositionally biased region" description="Acidic residues" evidence="7">
    <location>
        <begin position="36"/>
        <end position="46"/>
    </location>
</feature>
<evidence type="ECO:0000259" key="8">
    <source>
        <dbReference type="PROSITE" id="PS50103"/>
    </source>
</evidence>
<feature type="zinc finger region" description="C3H1-type" evidence="6">
    <location>
        <begin position="410"/>
        <end position="437"/>
    </location>
</feature>
<feature type="compositionally biased region" description="Gly residues" evidence="7">
    <location>
        <begin position="1194"/>
        <end position="1208"/>
    </location>
</feature>
<feature type="region of interest" description="Disordered" evidence="7">
    <location>
        <begin position="477"/>
        <end position="960"/>
    </location>
</feature>
<feature type="compositionally biased region" description="Low complexity" evidence="7">
    <location>
        <begin position="1112"/>
        <end position="1132"/>
    </location>
</feature>
<feature type="region of interest" description="Disordered" evidence="7">
    <location>
        <begin position="1151"/>
        <end position="1372"/>
    </location>
</feature>
<dbReference type="SMART" id="SM00356">
    <property type="entry name" value="ZnF_C3H1"/>
    <property type="match status" value="3"/>
</dbReference>
<name>A0ABR0ZS70_HUSHU</name>
<feature type="compositionally biased region" description="Gly residues" evidence="7">
    <location>
        <begin position="1157"/>
        <end position="1169"/>
    </location>
</feature>
<sequence length="1372" mass="145266">MAVESMNVHQSSPTTSNHEHSNNVLTDESREHQELEEGELEDDGGEVESPKAGEPQEKTGGRGRERERHGSGSEDDKSHRRKRKRRKEREKEKEKRRAKKRRKSKHKRHASSSDEHSEFSDESDYSPGEKGLRKYREYSPQYPPQALQPHPGYLPPPHGGPMPKKGGYMKLEKPGGYGGYDKYEEENFEGGGGEEEMGDEDYDDFTKELNQYRKAKEGTGGNRGRGGKGRGKNQRGRVGRGGGMRGRGGRGGGPRGRGRGKMGGENEDGDGMYCEEREFGEEDFDHMGDEEFDDYSKELNHYRRNKDGPNRGRGAKGGRGRGRGGKGGRGMNRGRGRNNRGRGRGGDCGGHEEENNGDMDMGDCVPRRNDQDKSHQQVSDKKGKVICKYYIEGRCTWGEHCNFSHDIELPKKKELCKFYITGFCARAENCPYMHGDFPCKLFHTTGSCVNGDECMFSHENLSEDTQDLLNKMLAEDAEAGAEDEKEVEELKKQGINPLPKPPPGVGLLPTPPRPPPSDPSSPGGGPCDSPGGSGPGSAPCPVPGGPGGGPCPGLAPPPGPPPPQPMPPPQPCLNNTQKKIPSLFEIRVQPTGQLAQKLGVRPPGGPQGPPPPGPPPPGPPPPHFQGPLGPPGHMGPGPPPGPPGMRPPGPMPHDMSMGPPGMNQGPPPMGPGPPMMPFGPGDGPPQGMMPPGPPPPYFENFENFYHPQQGMEMERGGEQEDDYGDYEEMEQGDDSMGFMDQPLPDQGSMMGLDPGAGQGPNQPGIPDFLPTAQRALFMRIQQKQQQAEERARRLAEGGGERDAEGDTANWYSSEEEDGGGSVTSILKTLRQQTQAGKLPNQPPPPHPTDPSPGGLNNPRPATTNPAAATTEAATSRPADPRLSRDPRLTRTGETSQSDPPADPRLARHAPPPKPDPAPHHRAPSGPADEEEGERVLRDKPVPIPSEPVVGQALKDPRSQLQQFSHIKKDIVLLKPSFSKSVLWSPEDLIPLPMPKQDFLPLPPGIPPVTAVDPRLNRAQQQREHTAPPVPPPPPPLPPPPSIPPAQPEPAALPDFELLSRILKTVNAASGQAPLPQVQPPPSAPADKPVDPRMARKHPADPRFQNQKPAVKTAGEASSAGPAATAVTAAAASPPVIAQPTQPAASAIAPYDPRLLSAGGGGRGGGGVGLGSASTGQSSVLSSISLYDPRTQSTGSGGGGGGGGGGVGSGASTAKSESGNTANGNSSSDPKAGEAGKPVKLKEPLFMRKSALDQPEMEKNAGSEQATDRYNSYNRPRPKPAAPPPSATPAVGITGDGSAVTGVSHPESGQQPGVHNLPVSSVFGLKQAAKSGGTGSPFGGSSPAQPADSAEQDAASLKEVFKGFDPTASPFCQ</sequence>
<feature type="compositionally biased region" description="Basic and acidic residues" evidence="7">
    <location>
        <begin position="301"/>
        <end position="310"/>
    </location>
</feature>
<dbReference type="Pfam" id="PF18044">
    <property type="entry name" value="zf-CCCH_4"/>
    <property type="match status" value="1"/>
</dbReference>
<feature type="compositionally biased region" description="Pro residues" evidence="7">
    <location>
        <begin position="665"/>
        <end position="677"/>
    </location>
</feature>
<gene>
    <name evidence="9" type="ORF">HHUSO_G8916</name>
</gene>
<feature type="compositionally biased region" description="Basic and acidic residues" evidence="7">
    <location>
        <begin position="365"/>
        <end position="378"/>
    </location>
</feature>
<dbReference type="Pfam" id="PF14608">
    <property type="entry name" value="zf-CCCH_2"/>
    <property type="match status" value="1"/>
</dbReference>
<dbReference type="InterPro" id="IPR000571">
    <property type="entry name" value="Znf_CCCH"/>
</dbReference>
<keyword evidence="2 6" id="KW-0479">Metal-binding</keyword>
<dbReference type="InterPro" id="IPR054361">
    <property type="entry name" value="Znf-CCCH_ZC3H4/6/8"/>
</dbReference>
<feature type="compositionally biased region" description="Pro residues" evidence="7">
    <location>
        <begin position="687"/>
        <end position="697"/>
    </location>
</feature>
<feature type="region of interest" description="Disordered" evidence="7">
    <location>
        <begin position="301"/>
        <end position="378"/>
    </location>
</feature>
<dbReference type="PROSITE" id="PS50103">
    <property type="entry name" value="ZF_C3H1"/>
    <property type="match status" value="3"/>
</dbReference>
<feature type="compositionally biased region" description="Basic residues" evidence="7">
    <location>
        <begin position="96"/>
        <end position="110"/>
    </location>
</feature>
<feature type="compositionally biased region" description="Pro residues" evidence="7">
    <location>
        <begin position="553"/>
        <end position="571"/>
    </location>
</feature>
<evidence type="ECO:0000313" key="9">
    <source>
        <dbReference type="EMBL" id="KAK6487672.1"/>
    </source>
</evidence>
<feature type="compositionally biased region" description="Acidic residues" evidence="7">
    <location>
        <begin position="183"/>
        <end position="201"/>
    </location>
</feature>
<feature type="compositionally biased region" description="Pro residues" evidence="7">
    <location>
        <begin position="840"/>
        <end position="850"/>
    </location>
</feature>
<comment type="caution">
    <text evidence="9">The sequence shown here is derived from an EMBL/GenBank/DDBJ whole genome shotgun (WGS) entry which is preliminary data.</text>
</comment>
<feature type="domain" description="C3H1-type" evidence="8">
    <location>
        <begin position="410"/>
        <end position="437"/>
    </location>
</feature>
<feature type="zinc finger region" description="C3H1-type" evidence="6">
    <location>
        <begin position="438"/>
        <end position="461"/>
    </location>
</feature>
<feature type="compositionally biased region" description="Pro residues" evidence="7">
    <location>
        <begin position="603"/>
        <end position="630"/>
    </location>
</feature>
<dbReference type="PRINTS" id="PR01217">
    <property type="entry name" value="PRICHEXTENSN"/>
</dbReference>
<feature type="compositionally biased region" description="Pro residues" evidence="7">
    <location>
        <begin position="1027"/>
        <end position="1047"/>
    </location>
</feature>